<keyword evidence="11" id="KW-1185">Reference proteome</keyword>
<dbReference type="PROSITE" id="PS51449">
    <property type="entry name" value="MTTASE_N"/>
    <property type="match status" value="1"/>
</dbReference>
<gene>
    <name evidence="10" type="primary">mtaB</name>
    <name evidence="10" type="ORF">FXF47_04190</name>
</gene>
<feature type="domain" description="Radical SAM core" evidence="9">
    <location>
        <begin position="115"/>
        <end position="338"/>
    </location>
</feature>
<keyword evidence="2" id="KW-0004">4Fe-4S</keyword>
<dbReference type="Gene3D" id="3.40.50.12160">
    <property type="entry name" value="Methylthiotransferase, N-terminal domain"/>
    <property type="match status" value="1"/>
</dbReference>
<evidence type="ECO:0000313" key="11">
    <source>
        <dbReference type="Proteomes" id="UP000324143"/>
    </source>
</evidence>
<evidence type="ECO:0000256" key="7">
    <source>
        <dbReference type="ARBA" id="ARBA00023014"/>
    </source>
</evidence>
<keyword evidence="7" id="KW-0411">Iron-sulfur</keyword>
<sequence>MKIYLKTYGCKVNQYESEKIRYNLLQNGHKFVSNYKDSDIIIINSCIVTAKSEKKNVDLIKKIKQSNPDKKLIVAGCLVEKNCIKEADLNINNDNKIKKILEYFNIKTIKNIAEYEKQTRAFLKIQDGCNQYCSYCIIPYLRDEEKNFDFNGIIDEANDLALNNYKEIVLTGIHLGKYDRLASLMKEISKIDKIKRIRLSSIQINEINDEIVNQIKSNKKVMPHLHISLQSGSNKILKKMNRPYSKEYYIDKVKEIQKKIPEIGITTDVIVGFPKETDKDFRETVDVLKKLNIHRVHVFPFSKRKNTKAYRMKGDIDNSIKSQRARIIRKLSKKLFENFVTKFLGEKLNVLVESSKNQASYGYSENYLRCKIESDIIKSNEIVEIKVKSYNSDKRLVITEKV</sequence>
<dbReference type="InterPro" id="IPR058240">
    <property type="entry name" value="rSAM_sf"/>
</dbReference>
<dbReference type="SUPFAM" id="SSF102114">
    <property type="entry name" value="Radical SAM enzymes"/>
    <property type="match status" value="1"/>
</dbReference>
<dbReference type="SFLD" id="SFLDG01082">
    <property type="entry name" value="B12-binding_domain_containing"/>
    <property type="match status" value="1"/>
</dbReference>
<reference evidence="10" key="1">
    <citation type="submission" date="2019-08" db="EMBL/GenBank/DDBJ databases">
        <title>Genomic characterization of a novel candidate phylum (ARYD3) from a high temperature, high salinity tertiary oil reservoir in north central Oklahoma, USA.</title>
        <authorList>
            <person name="Youssef N.H."/>
            <person name="Yadav A."/>
            <person name="Elshahed M.S."/>
        </authorList>
    </citation>
    <scope>NUCLEOTIDE SEQUENCE [LARGE SCALE GENOMIC DNA]</scope>
    <source>
        <strain evidence="10">ARYD3</strain>
    </source>
</reference>
<evidence type="ECO:0000259" key="9">
    <source>
        <dbReference type="PROSITE" id="PS51918"/>
    </source>
</evidence>
<dbReference type="AlphaFoldDB" id="A0A5D0MET1"/>
<feature type="domain" description="MTTase N-terminal" evidence="8">
    <location>
        <begin position="1"/>
        <end position="117"/>
    </location>
</feature>
<dbReference type="Pfam" id="PF04055">
    <property type="entry name" value="Radical_SAM"/>
    <property type="match status" value="1"/>
</dbReference>
<dbReference type="Gene3D" id="3.30.750.210">
    <property type="match status" value="1"/>
</dbReference>
<dbReference type="GO" id="GO:0046872">
    <property type="term" value="F:metal ion binding"/>
    <property type="evidence" value="ECO:0007669"/>
    <property type="project" value="UniProtKB-KW"/>
</dbReference>
<dbReference type="Proteomes" id="UP000324143">
    <property type="component" value="Unassembled WGS sequence"/>
</dbReference>
<dbReference type="PANTHER" id="PTHR11918:SF45">
    <property type="entry name" value="THREONYLCARBAMOYLADENOSINE TRNA METHYLTHIOTRANSFERASE"/>
    <property type="match status" value="1"/>
</dbReference>
<keyword evidence="3" id="KW-0808">Transferase</keyword>
<dbReference type="InterPro" id="IPR038135">
    <property type="entry name" value="Methylthiotransferase_N_sf"/>
</dbReference>
<dbReference type="GO" id="GO:0035598">
    <property type="term" value="F:tRNA (N(6)-L-threonylcarbamoyladenosine(37)-C(2))-methylthiotransferase activity"/>
    <property type="evidence" value="ECO:0007669"/>
    <property type="project" value="TreeGrafter"/>
</dbReference>
<keyword evidence="4" id="KW-0949">S-adenosyl-L-methionine</keyword>
<dbReference type="InterPro" id="IPR006638">
    <property type="entry name" value="Elp3/MiaA/NifB-like_rSAM"/>
</dbReference>
<dbReference type="NCBIfam" id="TIGR01579">
    <property type="entry name" value="MiaB-like-C"/>
    <property type="match status" value="1"/>
</dbReference>
<evidence type="ECO:0000256" key="1">
    <source>
        <dbReference type="ARBA" id="ARBA00001966"/>
    </source>
</evidence>
<evidence type="ECO:0000313" key="10">
    <source>
        <dbReference type="EMBL" id="TYB31526.1"/>
    </source>
</evidence>
<dbReference type="NCBIfam" id="TIGR00089">
    <property type="entry name" value="MiaB/RimO family radical SAM methylthiotransferase"/>
    <property type="match status" value="1"/>
</dbReference>
<dbReference type="CDD" id="cd01335">
    <property type="entry name" value="Radical_SAM"/>
    <property type="match status" value="1"/>
</dbReference>
<evidence type="ECO:0000256" key="6">
    <source>
        <dbReference type="ARBA" id="ARBA00023004"/>
    </source>
</evidence>
<dbReference type="SMART" id="SM00729">
    <property type="entry name" value="Elp3"/>
    <property type="match status" value="1"/>
</dbReference>
<keyword evidence="6" id="KW-0408">Iron</keyword>
<evidence type="ECO:0000256" key="2">
    <source>
        <dbReference type="ARBA" id="ARBA00022485"/>
    </source>
</evidence>
<dbReference type="PROSITE" id="PS51918">
    <property type="entry name" value="RADICAL_SAM"/>
    <property type="match status" value="1"/>
</dbReference>
<dbReference type="InterPro" id="IPR013848">
    <property type="entry name" value="Methylthiotransferase_N"/>
</dbReference>
<dbReference type="InterPro" id="IPR006467">
    <property type="entry name" value="MiaB-like_bact"/>
</dbReference>
<comment type="caution">
    <text evidence="10">The sequence shown here is derived from an EMBL/GenBank/DDBJ whole genome shotgun (WGS) entry which is preliminary data.</text>
</comment>
<evidence type="ECO:0000256" key="4">
    <source>
        <dbReference type="ARBA" id="ARBA00022691"/>
    </source>
</evidence>
<proteinExistence type="predicted"/>
<organism evidence="10 11">
    <name type="scientific">Candidatus Mcinerneyibacterium aminivorans</name>
    <dbReference type="NCBI Taxonomy" id="2703815"/>
    <lineage>
        <taxon>Bacteria</taxon>
        <taxon>Candidatus Macinerneyibacteriota</taxon>
        <taxon>Candidatus Mcinerneyibacteria</taxon>
        <taxon>Candidatus Mcinerneyibacteriales</taxon>
        <taxon>Candidatus Mcinerneyibacteriaceae</taxon>
        <taxon>Candidatus Mcinerneyibacterium</taxon>
    </lineage>
</organism>
<evidence type="ECO:0000259" key="8">
    <source>
        <dbReference type="PROSITE" id="PS51449"/>
    </source>
</evidence>
<dbReference type="InterPro" id="IPR005839">
    <property type="entry name" value="Methylthiotransferase"/>
</dbReference>
<dbReference type="FunFam" id="3.80.30.20:FF:000001">
    <property type="entry name" value="tRNA-2-methylthio-N(6)-dimethylallyladenosine synthase 2"/>
    <property type="match status" value="1"/>
</dbReference>
<dbReference type="PANTHER" id="PTHR11918">
    <property type="entry name" value="RADICAL SAM PROTEINS"/>
    <property type="match status" value="1"/>
</dbReference>
<dbReference type="EMBL" id="VSIX01000033">
    <property type="protein sequence ID" value="TYB31526.1"/>
    <property type="molecule type" value="Genomic_DNA"/>
</dbReference>
<name>A0A5D0MET1_9BACT</name>
<dbReference type="InterPro" id="IPR007197">
    <property type="entry name" value="rSAM"/>
</dbReference>
<accession>A0A5D0MET1</accession>
<dbReference type="Pfam" id="PF00919">
    <property type="entry name" value="UPF0004"/>
    <property type="match status" value="1"/>
</dbReference>
<evidence type="ECO:0000256" key="3">
    <source>
        <dbReference type="ARBA" id="ARBA00022679"/>
    </source>
</evidence>
<dbReference type="GO" id="GO:0051539">
    <property type="term" value="F:4 iron, 4 sulfur cluster binding"/>
    <property type="evidence" value="ECO:0007669"/>
    <property type="project" value="UniProtKB-KW"/>
</dbReference>
<evidence type="ECO:0000256" key="5">
    <source>
        <dbReference type="ARBA" id="ARBA00022723"/>
    </source>
</evidence>
<dbReference type="SFLD" id="SFLDS00029">
    <property type="entry name" value="Radical_SAM"/>
    <property type="match status" value="1"/>
</dbReference>
<keyword evidence="5" id="KW-0479">Metal-binding</keyword>
<comment type="cofactor">
    <cofactor evidence="1">
        <name>[4Fe-4S] cluster</name>
        <dbReference type="ChEBI" id="CHEBI:49883"/>
    </cofactor>
</comment>
<protein>
    <submittedName>
        <fullName evidence="10">tRNA (N(6)-L-threonylcarbamoyladenosine(37)-C(2))-methylthiotransferase MtaB</fullName>
    </submittedName>
</protein>
<dbReference type="SFLD" id="SFLDG01061">
    <property type="entry name" value="methylthiotransferase"/>
    <property type="match status" value="1"/>
</dbReference>
<dbReference type="Gene3D" id="3.30.750.200">
    <property type="match status" value="1"/>
</dbReference>